<proteinExistence type="predicted"/>
<dbReference type="InterPro" id="IPR011009">
    <property type="entry name" value="Kinase-like_dom_sf"/>
</dbReference>
<dbReference type="SUPFAM" id="SSF56112">
    <property type="entry name" value="Protein kinase-like (PK-like)"/>
    <property type="match status" value="1"/>
</dbReference>
<evidence type="ECO:0000313" key="3">
    <source>
        <dbReference type="Proteomes" id="UP000272025"/>
    </source>
</evidence>
<feature type="domain" description="Aminoglycoside phosphotransferase" evidence="1">
    <location>
        <begin position="77"/>
        <end position="347"/>
    </location>
</feature>
<dbReference type="InterPro" id="IPR051678">
    <property type="entry name" value="AGP_Transferase"/>
</dbReference>
<dbReference type="STRING" id="1314773.A0A3N2PLD7"/>
<dbReference type="Gene3D" id="3.90.1200.10">
    <property type="match status" value="1"/>
</dbReference>
<dbReference type="Proteomes" id="UP000272025">
    <property type="component" value="Unassembled WGS sequence"/>
</dbReference>
<gene>
    <name evidence="2" type="ORF">SODALDRAFT_283831</name>
</gene>
<dbReference type="InterPro" id="IPR002575">
    <property type="entry name" value="Aminoglycoside_PTrfase"/>
</dbReference>
<dbReference type="RefSeq" id="XP_028463144.1">
    <property type="nucleotide sequence ID" value="XM_028608433.1"/>
</dbReference>
<dbReference type="PANTHER" id="PTHR21310">
    <property type="entry name" value="AMINOGLYCOSIDE PHOSPHOTRANSFERASE-RELATED-RELATED"/>
    <property type="match status" value="1"/>
</dbReference>
<dbReference type="GO" id="GO:0016740">
    <property type="term" value="F:transferase activity"/>
    <property type="evidence" value="ECO:0007669"/>
    <property type="project" value="UniProtKB-KW"/>
</dbReference>
<keyword evidence="3" id="KW-1185">Reference proteome</keyword>
<protein>
    <submittedName>
        <fullName evidence="2">Phosphotransferase family protein</fullName>
    </submittedName>
</protein>
<accession>A0A3N2PLD7</accession>
<dbReference type="GeneID" id="39576911"/>
<organism evidence="2 3">
    <name type="scientific">Sodiomyces alkalinus (strain CBS 110278 / VKM F-3762 / F11)</name>
    <name type="common">Alkaliphilic filamentous fungus</name>
    <dbReference type="NCBI Taxonomy" id="1314773"/>
    <lineage>
        <taxon>Eukaryota</taxon>
        <taxon>Fungi</taxon>
        <taxon>Dikarya</taxon>
        <taxon>Ascomycota</taxon>
        <taxon>Pezizomycotina</taxon>
        <taxon>Sordariomycetes</taxon>
        <taxon>Hypocreomycetidae</taxon>
        <taxon>Glomerellales</taxon>
        <taxon>Plectosphaerellaceae</taxon>
        <taxon>Sodiomyces</taxon>
    </lineage>
</organism>
<dbReference type="AlphaFoldDB" id="A0A3N2PLD7"/>
<dbReference type="PANTHER" id="PTHR21310:SF37">
    <property type="entry name" value="AMINOGLYCOSIDE PHOSPHOTRANSFERASE DOMAIN-CONTAINING PROTEIN"/>
    <property type="match status" value="1"/>
</dbReference>
<reference evidence="2 3" key="1">
    <citation type="journal article" date="2018" name="Mol. Ecol.">
        <title>The obligate alkalophilic soda-lake fungus Sodiomyces alkalinus has shifted to a protein diet.</title>
        <authorList>
            <person name="Grum-Grzhimaylo A.A."/>
            <person name="Falkoski D.L."/>
            <person name="van den Heuvel J."/>
            <person name="Valero-Jimenez C.A."/>
            <person name="Min B."/>
            <person name="Choi I.G."/>
            <person name="Lipzen A."/>
            <person name="Daum C.G."/>
            <person name="Aanen D.K."/>
            <person name="Tsang A."/>
            <person name="Henrissat B."/>
            <person name="Bilanenko E.N."/>
            <person name="de Vries R.P."/>
            <person name="van Kan J.A.L."/>
            <person name="Grigoriev I.V."/>
            <person name="Debets A.J.M."/>
        </authorList>
    </citation>
    <scope>NUCLEOTIDE SEQUENCE [LARGE SCALE GENOMIC DNA]</scope>
    <source>
        <strain evidence="2 3">F11</strain>
    </source>
</reference>
<evidence type="ECO:0000313" key="2">
    <source>
        <dbReference type="EMBL" id="ROT35338.1"/>
    </source>
</evidence>
<dbReference type="OrthoDB" id="5412996at2759"/>
<keyword evidence="2" id="KW-0808">Transferase</keyword>
<dbReference type="Pfam" id="PF01636">
    <property type="entry name" value="APH"/>
    <property type="match status" value="1"/>
</dbReference>
<dbReference type="EMBL" id="ML119061">
    <property type="protein sequence ID" value="ROT35338.1"/>
    <property type="molecule type" value="Genomic_DNA"/>
</dbReference>
<name>A0A3N2PLD7_SODAK</name>
<evidence type="ECO:0000259" key="1">
    <source>
        <dbReference type="Pfam" id="PF01636"/>
    </source>
</evidence>
<sequence>MPGSFEEFDDAAWEHGDALFDEWKQKLYDEDLYHEIVRKVVKHRMGGDPLEICSPQRGAFNVYYRIRFAEGAGAMIRFPMPAYFQYADEKLVAEVAAMRYISDNTTIPLPFVLHHGMKEESPGGLGPFMIMEWVKNAGDVVDVLNKPGLEDEDPPILDPDINEEKLEQMYSQMADILLQLSRCNFTAIGSLGFRDEEDRPEVATRPLSLNVSQLANFARVPHFQLPYISTTFTTSSEYYTALADMHLQQLSFQRNQAIDSAEDCKKKYIARQLFRKLASESRLADAGFNQGPFKLWCDDLRPANVLVDKDHKIAAAIDWEFTYAAPAEFSFSPPWWLLLKAPEDWDAGLDDWVEKYEPRLATFLRALEAKETEFIERGRLTKSEILSSRMRESWESGQFWVTYAARRTWAFDAIFWRFLDEKFFGTNEGGDSMDRAKLLPQEQIDAMEHFVTRKLQEKEEGTLVDWYETDAEARLPPDILSVGSSAPAQQMAGLTGAFAGMRVAKGTMRGTDD</sequence>